<dbReference type="GO" id="GO:0034353">
    <property type="term" value="F:mRNA 5'-diphosphatase activity"/>
    <property type="evidence" value="ECO:0007669"/>
    <property type="project" value="TreeGrafter"/>
</dbReference>
<sequence length="373" mass="42566">MGFGMRVNPTKLDVSEWMNSSASRSRTLQVSTPYEVACYSRTANGELTLGSRAMLRTYREPRTPLDLNTGFDKFVKSNTVAHVETLVDAVKSQNYDISEKADIVTYRNNLNKITLTPYNHRDVWELDACRVSGTVFLGKFTWGDSTRCCKRLSRRIVNSPQPDIRSTNEDPTDSRGRLFTYYGYKFEQVCCSADPSEENAPVDANEEFCSMVHREIGNHRVLLCAEIDCERRDGRESTPLEGYVELKTSREPKHRGQWRNMARQKFLKFWVQSFLAGVPMIKHGFRNDDGILLKVETLKTRDIPALAYELCGGEWSADVALNFLSHCLAFIRKVCGNEGSVFRIRYDPARRMVEAEQAPESELAERIRAALGR</sequence>
<dbReference type="EMBL" id="HBHW01038687">
    <property type="protein sequence ID" value="CAE0061598.1"/>
    <property type="molecule type" value="Transcribed_RNA"/>
</dbReference>
<keyword evidence="2" id="KW-0479">Metal-binding</keyword>
<comment type="subcellular location">
    <subcellularLocation>
        <location evidence="2">Nucleus</location>
    </subcellularLocation>
</comment>
<evidence type="ECO:0000259" key="3">
    <source>
        <dbReference type="Pfam" id="PF08652"/>
    </source>
</evidence>
<name>A0A7S3EMB2_9RHOD</name>
<feature type="domain" description="RAI1-like" evidence="3">
    <location>
        <begin position="32"/>
        <end position="359"/>
    </location>
</feature>
<dbReference type="GO" id="GO:0005829">
    <property type="term" value="C:cytosol"/>
    <property type="evidence" value="ECO:0007669"/>
    <property type="project" value="TreeGrafter"/>
</dbReference>
<dbReference type="PANTHER" id="PTHR12395">
    <property type="entry name" value="DOM-3 RELATED"/>
    <property type="match status" value="1"/>
</dbReference>
<gene>
    <name evidence="4" type="ORF">RMAR00112_LOCUS29667</name>
</gene>
<keyword evidence="2" id="KW-0540">Nuclease</keyword>
<evidence type="ECO:0000313" key="4">
    <source>
        <dbReference type="EMBL" id="CAE0061598.1"/>
    </source>
</evidence>
<dbReference type="GO" id="GO:0110155">
    <property type="term" value="P:NAD-cap decapping"/>
    <property type="evidence" value="ECO:0007669"/>
    <property type="project" value="TreeGrafter"/>
</dbReference>
<dbReference type="GO" id="GO:0000166">
    <property type="term" value="F:nucleotide binding"/>
    <property type="evidence" value="ECO:0007669"/>
    <property type="project" value="UniProtKB-KW"/>
</dbReference>
<evidence type="ECO:0000256" key="1">
    <source>
        <dbReference type="ARBA" id="ARBA00006562"/>
    </source>
</evidence>
<organism evidence="4">
    <name type="scientific">Rhodosorus marinus</name>
    <dbReference type="NCBI Taxonomy" id="101924"/>
    <lineage>
        <taxon>Eukaryota</taxon>
        <taxon>Rhodophyta</taxon>
        <taxon>Stylonematophyceae</taxon>
        <taxon>Stylonematales</taxon>
        <taxon>Stylonemataceae</taxon>
        <taxon>Rhodosorus</taxon>
    </lineage>
</organism>
<dbReference type="PANTHER" id="PTHR12395:SF9">
    <property type="entry name" value="DECAPPING AND EXORIBONUCLEASE PROTEIN"/>
    <property type="match status" value="1"/>
</dbReference>
<dbReference type="EC" id="3.6.1.-" evidence="2"/>
<dbReference type="GO" id="GO:0004518">
    <property type="term" value="F:nuclease activity"/>
    <property type="evidence" value="ECO:0007669"/>
    <property type="project" value="UniProtKB-KW"/>
</dbReference>
<dbReference type="GO" id="GO:0046872">
    <property type="term" value="F:metal ion binding"/>
    <property type="evidence" value="ECO:0007669"/>
    <property type="project" value="UniProtKB-KW"/>
</dbReference>
<protein>
    <recommendedName>
        <fullName evidence="2">Decapping nuclease</fullName>
        <ecNumber evidence="2">3.6.1.-</ecNumber>
    </recommendedName>
</protein>
<reference evidence="4" key="1">
    <citation type="submission" date="2021-01" db="EMBL/GenBank/DDBJ databases">
        <authorList>
            <person name="Corre E."/>
            <person name="Pelletier E."/>
            <person name="Niang G."/>
            <person name="Scheremetjew M."/>
            <person name="Finn R."/>
            <person name="Kale V."/>
            <person name="Holt S."/>
            <person name="Cochrane G."/>
            <person name="Meng A."/>
            <person name="Brown T."/>
            <person name="Cohen L."/>
        </authorList>
    </citation>
    <scope>NUCLEOTIDE SEQUENCE</scope>
    <source>
        <strain evidence="4">CCMP 769</strain>
    </source>
</reference>
<accession>A0A7S3EMB2</accession>
<dbReference type="AlphaFoldDB" id="A0A7S3EMB2"/>
<dbReference type="GO" id="GO:0003723">
    <property type="term" value="F:RNA binding"/>
    <property type="evidence" value="ECO:0007669"/>
    <property type="project" value="UniProtKB-KW"/>
</dbReference>
<keyword evidence="2" id="KW-0547">Nucleotide-binding</keyword>
<dbReference type="Pfam" id="PF08652">
    <property type="entry name" value="RAI1"/>
    <property type="match status" value="1"/>
</dbReference>
<dbReference type="GO" id="GO:0000956">
    <property type="term" value="P:nuclear-transcribed mRNA catabolic process"/>
    <property type="evidence" value="ECO:0007669"/>
    <property type="project" value="TreeGrafter"/>
</dbReference>
<comment type="similarity">
    <text evidence="1 2">Belongs to the DXO/Dom3Z family.</text>
</comment>
<keyword evidence="2" id="KW-0539">Nucleus</keyword>
<evidence type="ECO:0000256" key="2">
    <source>
        <dbReference type="RuleBase" id="RU367113"/>
    </source>
</evidence>
<comment type="cofactor">
    <cofactor evidence="2">
        <name>a divalent metal cation</name>
        <dbReference type="ChEBI" id="CHEBI:60240"/>
    </cofactor>
</comment>
<comment type="function">
    <text evidence="2">Decapping enzyme for NAD-capped RNAs: specifically hydrolyzes the nicotinamide adenine dinucleotide (NAD) cap from a subset of RNAs by removing the entire NAD moiety from the 5'-end of an NAD-capped RNA.</text>
</comment>
<keyword evidence="2" id="KW-0378">Hydrolase</keyword>
<keyword evidence="2" id="KW-0694">RNA-binding</keyword>
<dbReference type="InterPro" id="IPR039039">
    <property type="entry name" value="RAI1-like_fam"/>
</dbReference>
<dbReference type="InterPro" id="IPR013961">
    <property type="entry name" value="RAI1"/>
</dbReference>
<proteinExistence type="inferred from homology"/>
<dbReference type="GO" id="GO:0005634">
    <property type="term" value="C:nucleus"/>
    <property type="evidence" value="ECO:0007669"/>
    <property type="project" value="UniProtKB-SubCell"/>
</dbReference>